<name>A0A7K3PVM8_9ACTN</name>
<dbReference type="SUPFAM" id="SSF51735">
    <property type="entry name" value="NAD(P)-binding Rossmann-fold domains"/>
    <property type="match status" value="1"/>
</dbReference>
<dbReference type="InterPro" id="IPR001509">
    <property type="entry name" value="Epimerase_deHydtase"/>
</dbReference>
<gene>
    <name evidence="2" type="ORF">G3I32_34365</name>
</gene>
<dbReference type="AlphaFoldDB" id="A0A7K3PVM8"/>
<evidence type="ECO:0000313" key="3">
    <source>
        <dbReference type="Proteomes" id="UP000470446"/>
    </source>
</evidence>
<organism evidence="2 3">
    <name type="scientific">Streptomyces coelicoflavus</name>
    <dbReference type="NCBI Taxonomy" id="285562"/>
    <lineage>
        <taxon>Bacteria</taxon>
        <taxon>Bacillati</taxon>
        <taxon>Actinomycetota</taxon>
        <taxon>Actinomycetes</taxon>
        <taxon>Kitasatosporales</taxon>
        <taxon>Streptomycetaceae</taxon>
        <taxon>Streptomyces</taxon>
    </lineage>
</organism>
<evidence type="ECO:0000259" key="1">
    <source>
        <dbReference type="Pfam" id="PF01370"/>
    </source>
</evidence>
<evidence type="ECO:0000313" key="2">
    <source>
        <dbReference type="EMBL" id="NEB13867.1"/>
    </source>
</evidence>
<protein>
    <submittedName>
        <fullName evidence="2">NAD-dependent epimerase/dehydratase family protein</fullName>
    </submittedName>
</protein>
<dbReference type="InterPro" id="IPR036291">
    <property type="entry name" value="NAD(P)-bd_dom_sf"/>
</dbReference>
<dbReference type="Pfam" id="PF01370">
    <property type="entry name" value="Epimerase"/>
    <property type="match status" value="1"/>
</dbReference>
<comment type="caution">
    <text evidence="2">The sequence shown here is derived from an EMBL/GenBank/DDBJ whole genome shotgun (WGS) entry which is preliminary data.</text>
</comment>
<dbReference type="Proteomes" id="UP000470446">
    <property type="component" value="Unassembled WGS sequence"/>
</dbReference>
<dbReference type="PANTHER" id="PTHR43245:SF51">
    <property type="entry name" value="SHORT CHAIN DEHYDROGENASE_REDUCTASE FAMILY 42E, MEMBER 2"/>
    <property type="match status" value="1"/>
</dbReference>
<dbReference type="Gene3D" id="3.40.50.720">
    <property type="entry name" value="NAD(P)-binding Rossmann-like Domain"/>
    <property type="match status" value="1"/>
</dbReference>
<sequence length="312" mass="32687">MRTLLVTGASGFIGGHVVRAALSRPGVRLRLMRRARSVPGTGGRIDTAHADLTDPGSLTDVCEGVDAVLHCASRVTGDGGQLRAVNDLGTRALVDDALRHGVDRIVYMSTAAVYGHGPFRDADAGDLPVRPSSDTSRTRAAAERHVLGAGGTVLRPHLVYGAGDQWVIPGLARLLRFLGAGVDCSSVHSAVEVGALADTMVRIAVRDDGGGLPGVVHVNHPEPMPVSALIAAVLERLDLPPREPLPLAGARARVSGVPRALHDLEMLASDHWFASDRVWQAVGRSPGPAPLQGLAGHMPWYEALLRTDAAPA</sequence>
<dbReference type="RefSeq" id="WP_164249739.1">
    <property type="nucleotide sequence ID" value="NZ_JAAGMA010000920.1"/>
</dbReference>
<dbReference type="PANTHER" id="PTHR43245">
    <property type="entry name" value="BIFUNCTIONAL POLYMYXIN RESISTANCE PROTEIN ARNA"/>
    <property type="match status" value="1"/>
</dbReference>
<dbReference type="EMBL" id="JAAGMA010000920">
    <property type="protein sequence ID" value="NEB13867.1"/>
    <property type="molecule type" value="Genomic_DNA"/>
</dbReference>
<feature type="domain" description="NAD-dependent epimerase/dehydratase" evidence="1">
    <location>
        <begin position="5"/>
        <end position="167"/>
    </location>
</feature>
<proteinExistence type="predicted"/>
<dbReference type="InterPro" id="IPR050177">
    <property type="entry name" value="Lipid_A_modif_metabolic_enz"/>
</dbReference>
<reference evidence="2 3" key="1">
    <citation type="submission" date="2020-01" db="EMBL/GenBank/DDBJ databases">
        <title>Insect and environment-associated Actinomycetes.</title>
        <authorList>
            <person name="Currrie C."/>
            <person name="Chevrette M."/>
            <person name="Carlson C."/>
            <person name="Stubbendieck R."/>
            <person name="Wendt-Pienkowski E."/>
        </authorList>
    </citation>
    <scope>NUCLEOTIDE SEQUENCE [LARGE SCALE GENOMIC DNA]</scope>
    <source>
        <strain evidence="2 3">SID14163</strain>
    </source>
</reference>
<accession>A0A7K3PVM8</accession>